<evidence type="ECO:0000313" key="3">
    <source>
        <dbReference type="Proteomes" id="UP000008022"/>
    </source>
</evidence>
<accession>A0A0E0PWI2</accession>
<dbReference type="Proteomes" id="UP000008022">
    <property type="component" value="Unassembled WGS sequence"/>
</dbReference>
<reference evidence="2" key="2">
    <citation type="submission" date="2015-06" db="UniProtKB">
        <authorList>
            <consortium name="EnsemblPlants"/>
        </authorList>
    </citation>
    <scope>IDENTIFICATION</scope>
</reference>
<organism evidence="2 3">
    <name type="scientific">Oryza rufipogon</name>
    <name type="common">Brownbeard rice</name>
    <name type="synonym">Asian wild rice</name>
    <dbReference type="NCBI Taxonomy" id="4529"/>
    <lineage>
        <taxon>Eukaryota</taxon>
        <taxon>Viridiplantae</taxon>
        <taxon>Streptophyta</taxon>
        <taxon>Embryophyta</taxon>
        <taxon>Tracheophyta</taxon>
        <taxon>Spermatophyta</taxon>
        <taxon>Magnoliopsida</taxon>
        <taxon>Liliopsida</taxon>
        <taxon>Poales</taxon>
        <taxon>Poaceae</taxon>
        <taxon>BOP clade</taxon>
        <taxon>Oryzoideae</taxon>
        <taxon>Oryzeae</taxon>
        <taxon>Oryzinae</taxon>
        <taxon>Oryza</taxon>
    </lineage>
</organism>
<name>A0A0E0PWI2_ORYRU</name>
<dbReference type="EnsemblPlants" id="ORUFI06G11760.1">
    <property type="protein sequence ID" value="ORUFI06G11760.1"/>
    <property type="gene ID" value="ORUFI06G11760"/>
</dbReference>
<dbReference type="Gramene" id="ORUFI06G11760.1">
    <property type="protein sequence ID" value="ORUFI06G11760.1"/>
    <property type="gene ID" value="ORUFI06G11760"/>
</dbReference>
<proteinExistence type="predicted"/>
<feature type="region of interest" description="Disordered" evidence="1">
    <location>
        <begin position="1"/>
        <end position="31"/>
    </location>
</feature>
<dbReference type="AlphaFoldDB" id="A0A0E0PWI2"/>
<feature type="compositionally biased region" description="Gly residues" evidence="1">
    <location>
        <begin position="17"/>
        <end position="26"/>
    </location>
</feature>
<protein>
    <submittedName>
        <fullName evidence="2">Uncharacterized protein</fullName>
    </submittedName>
</protein>
<dbReference type="HOGENOM" id="CLU_2709135_0_0_1"/>
<reference evidence="3" key="1">
    <citation type="submission" date="2013-06" db="EMBL/GenBank/DDBJ databases">
        <authorList>
            <person name="Zhao Q."/>
        </authorList>
    </citation>
    <scope>NUCLEOTIDE SEQUENCE</scope>
    <source>
        <strain evidence="3">cv. W1943</strain>
    </source>
</reference>
<evidence type="ECO:0000313" key="2">
    <source>
        <dbReference type="EnsemblPlants" id="ORUFI06G11760.1"/>
    </source>
</evidence>
<keyword evidence="3" id="KW-1185">Reference proteome</keyword>
<sequence length="73" mass="7930">MEMAAGMEVAARLTTAGGSGGEAGDGGRIRRCRPFWPPGGRIWRAAGRFAPSPRMATMSGRLHWRWRRSNSSA</sequence>
<evidence type="ECO:0000256" key="1">
    <source>
        <dbReference type="SAM" id="MobiDB-lite"/>
    </source>
</evidence>